<reference evidence="2" key="1">
    <citation type="journal article" date="2019" name="Int. J. Syst. Evol. Microbiol.">
        <title>The Global Catalogue of Microorganisms (GCM) 10K type strain sequencing project: providing services to taxonomists for standard genome sequencing and annotation.</title>
        <authorList>
            <consortium name="The Broad Institute Genomics Platform"/>
            <consortium name="The Broad Institute Genome Sequencing Center for Infectious Disease"/>
            <person name="Wu L."/>
            <person name="Ma J."/>
        </authorList>
    </citation>
    <scope>NUCLEOTIDE SEQUENCE [LARGE SCALE GENOMIC DNA]</scope>
    <source>
        <strain evidence="2">JCM 16702</strain>
    </source>
</reference>
<name>A0ABP7X4U3_9ACTN</name>
<dbReference type="InterPro" id="IPR001680">
    <property type="entry name" value="WD40_rpt"/>
</dbReference>
<dbReference type="RefSeq" id="WP_344958926.1">
    <property type="nucleotide sequence ID" value="NZ_BAAAZG010000081.1"/>
</dbReference>
<organism evidence="1 2">
    <name type="scientific">Actinomadura miaoliensis</name>
    <dbReference type="NCBI Taxonomy" id="430685"/>
    <lineage>
        <taxon>Bacteria</taxon>
        <taxon>Bacillati</taxon>
        <taxon>Actinomycetota</taxon>
        <taxon>Actinomycetes</taxon>
        <taxon>Streptosporangiales</taxon>
        <taxon>Thermomonosporaceae</taxon>
        <taxon>Actinomadura</taxon>
    </lineage>
</organism>
<dbReference type="Gene3D" id="2.130.10.10">
    <property type="entry name" value="YVTN repeat-like/Quinoprotein amine dehydrogenase"/>
    <property type="match status" value="1"/>
</dbReference>
<gene>
    <name evidence="1" type="ORF">GCM10022214_84480</name>
</gene>
<keyword evidence="2" id="KW-1185">Reference proteome</keyword>
<comment type="caution">
    <text evidence="1">The sequence shown here is derived from an EMBL/GenBank/DDBJ whole genome shotgun (WGS) entry which is preliminary data.</text>
</comment>
<dbReference type="PANTHER" id="PTHR19879:SF9">
    <property type="entry name" value="TRANSCRIPTION INITIATION FACTOR TFIID SUBUNIT 5"/>
    <property type="match status" value="1"/>
</dbReference>
<dbReference type="InterPro" id="IPR011044">
    <property type="entry name" value="Quino_amine_DH_bsu"/>
</dbReference>
<dbReference type="PANTHER" id="PTHR19879">
    <property type="entry name" value="TRANSCRIPTION INITIATION FACTOR TFIID"/>
    <property type="match status" value="1"/>
</dbReference>
<dbReference type="Pfam" id="PF00400">
    <property type="entry name" value="WD40"/>
    <property type="match status" value="1"/>
</dbReference>
<protein>
    <recommendedName>
        <fullName evidence="3">WD40 repeat domain-containing protein</fullName>
    </recommendedName>
</protein>
<dbReference type="SUPFAM" id="SSF50969">
    <property type="entry name" value="YVTN repeat-like/Quinoprotein amine dehydrogenase"/>
    <property type="match status" value="1"/>
</dbReference>
<proteinExistence type="predicted"/>
<dbReference type="Proteomes" id="UP001500683">
    <property type="component" value="Unassembled WGS sequence"/>
</dbReference>
<evidence type="ECO:0000313" key="1">
    <source>
        <dbReference type="EMBL" id="GAA4104839.1"/>
    </source>
</evidence>
<dbReference type="InterPro" id="IPR015943">
    <property type="entry name" value="WD40/YVTN_repeat-like_dom_sf"/>
</dbReference>
<evidence type="ECO:0000313" key="2">
    <source>
        <dbReference type="Proteomes" id="UP001500683"/>
    </source>
</evidence>
<accession>A0ABP7X4U3</accession>
<sequence>MSTDIYGVRVLDVDPDKLRISFRVFVVYYDTAGQTHAPVPDDPSFFFYMLWTKGRLRELIDVDTALDGQWVDANTRRYVSRVERIAGRNHPPTPEQWERLYDFYYERHGGWKDEDLLVQWDYDVYVTERRWIEGIEAGEAWGTTFFPCNADTWTDDDAPHIPDLAGPVVTINPFDSASGDTAYDHLSGLEFSDDGRYLALVSNARIWVYDTADWSEVAHVSLGDGWLVPLLMWVPGEHVVTVKSYRSKPDEDDGAQWAFDVDARTEVDAPFQPGRIRSRTGGYWTGNYNNEDGGYDIHAPGRPPRPTSVAGGEWDPIQCESFAADGSRLFLGSQENLYVVDPATGEVVDKVVNASQRLFALASNPDGSYLAVGSFSRKLPYLLLGGDQRPHELCVWRTSDMKIIMGGQLTTYVDALAWSPDGRWLAAILDPVDADSSVKGQSQLAIYRMDPRRDP</sequence>
<dbReference type="EMBL" id="BAAAZG010000081">
    <property type="protein sequence ID" value="GAA4104839.1"/>
    <property type="molecule type" value="Genomic_DNA"/>
</dbReference>
<evidence type="ECO:0008006" key="3">
    <source>
        <dbReference type="Google" id="ProtNLM"/>
    </source>
</evidence>